<evidence type="ECO:0000313" key="2">
    <source>
        <dbReference type="EMBL" id="MTV31328.1"/>
    </source>
</evidence>
<gene>
    <name evidence="2" type="ORF">GJ654_10020</name>
</gene>
<dbReference type="Proteomes" id="UP000439113">
    <property type="component" value="Unassembled WGS sequence"/>
</dbReference>
<evidence type="ECO:0000313" key="3">
    <source>
        <dbReference type="Proteomes" id="UP000439113"/>
    </source>
</evidence>
<comment type="caution">
    <text evidence="2">The sequence shown here is derived from an EMBL/GenBank/DDBJ whole genome shotgun (WGS) entry which is preliminary data.</text>
</comment>
<feature type="domain" description="Immunity protein 35" evidence="1">
    <location>
        <begin position="33"/>
        <end position="103"/>
    </location>
</feature>
<dbReference type="Pfam" id="PF15567">
    <property type="entry name" value="Imm35"/>
    <property type="match status" value="1"/>
</dbReference>
<dbReference type="EMBL" id="WNKS01000007">
    <property type="protein sequence ID" value="MTV31328.1"/>
    <property type="molecule type" value="Genomic_DNA"/>
</dbReference>
<dbReference type="InterPro" id="IPR029082">
    <property type="entry name" value="Imm35"/>
</dbReference>
<protein>
    <recommendedName>
        <fullName evidence="1">Immunity protein 35 domain-containing protein</fullName>
    </recommendedName>
</protein>
<accession>A0A6N8DLV2</accession>
<sequence>MARGTLTTPLVACLIYLVCQSWSLAMDKITIEQARAIASENLNEDHSSEIVLVPGKERQYPFGWVFFGAPKKFLETGDLKYEVPGLGPLVVEFDGSVHPLTTSGSPDSVVAAYLQSWRARQERRNTP</sequence>
<name>A0A6N8DLV2_RHOAC</name>
<organism evidence="2 3">
    <name type="scientific">Rhodoblastus acidophilus</name>
    <name type="common">Rhodopseudomonas acidophila</name>
    <dbReference type="NCBI Taxonomy" id="1074"/>
    <lineage>
        <taxon>Bacteria</taxon>
        <taxon>Pseudomonadati</taxon>
        <taxon>Pseudomonadota</taxon>
        <taxon>Alphaproteobacteria</taxon>
        <taxon>Hyphomicrobiales</taxon>
        <taxon>Rhodoblastaceae</taxon>
        <taxon>Rhodoblastus</taxon>
    </lineage>
</organism>
<reference evidence="2 3" key="1">
    <citation type="submission" date="2019-11" db="EMBL/GenBank/DDBJ databases">
        <title>Whole-genome sequence of a Rhodoblastus acidophilus DSM 142.</title>
        <authorList>
            <person name="Kyndt J.A."/>
            <person name="Meyer T.E."/>
        </authorList>
    </citation>
    <scope>NUCLEOTIDE SEQUENCE [LARGE SCALE GENOMIC DNA]</scope>
    <source>
        <strain evidence="2 3">DSM 142</strain>
    </source>
</reference>
<dbReference type="OrthoDB" id="3542635at2"/>
<evidence type="ECO:0000259" key="1">
    <source>
        <dbReference type="Pfam" id="PF15567"/>
    </source>
</evidence>
<dbReference type="AlphaFoldDB" id="A0A6N8DLV2"/>
<proteinExistence type="predicted"/>